<dbReference type="WBParaSite" id="SBAD_0001032701-mRNA-1">
    <property type="protein sequence ID" value="SBAD_0001032701-mRNA-1"/>
    <property type="gene ID" value="SBAD_0001032701"/>
</dbReference>
<evidence type="ECO:0000313" key="3">
    <source>
        <dbReference type="Proteomes" id="UP000270296"/>
    </source>
</evidence>
<proteinExistence type="predicted"/>
<sequence length="68" mass="7784">MSDDEEPPPQWTDDKRPTESGVGNWIDSLAGSRFGVVVTGPNYINHRSARKRASFLDFVGNGWRRHRR</sequence>
<gene>
    <name evidence="2" type="ORF">SBAD_LOCUS9975</name>
</gene>
<dbReference type="AlphaFoldDB" id="A0A183J277"/>
<evidence type="ECO:0000313" key="2">
    <source>
        <dbReference type="EMBL" id="VDP27801.1"/>
    </source>
</evidence>
<reference evidence="4" key="1">
    <citation type="submission" date="2016-06" db="UniProtKB">
        <authorList>
            <consortium name="WormBaseParasite"/>
        </authorList>
    </citation>
    <scope>IDENTIFICATION</scope>
</reference>
<keyword evidence="3" id="KW-1185">Reference proteome</keyword>
<feature type="region of interest" description="Disordered" evidence="1">
    <location>
        <begin position="1"/>
        <end position="24"/>
    </location>
</feature>
<evidence type="ECO:0000256" key="1">
    <source>
        <dbReference type="SAM" id="MobiDB-lite"/>
    </source>
</evidence>
<dbReference type="EMBL" id="UZAM01013426">
    <property type="protein sequence ID" value="VDP27801.1"/>
    <property type="molecule type" value="Genomic_DNA"/>
</dbReference>
<dbReference type="Proteomes" id="UP000270296">
    <property type="component" value="Unassembled WGS sequence"/>
</dbReference>
<evidence type="ECO:0000313" key="4">
    <source>
        <dbReference type="WBParaSite" id="SBAD_0001032701-mRNA-1"/>
    </source>
</evidence>
<name>A0A183J277_9BILA</name>
<accession>A0A183J277</accession>
<organism evidence="4">
    <name type="scientific">Soboliphyme baturini</name>
    <dbReference type="NCBI Taxonomy" id="241478"/>
    <lineage>
        <taxon>Eukaryota</taxon>
        <taxon>Metazoa</taxon>
        <taxon>Ecdysozoa</taxon>
        <taxon>Nematoda</taxon>
        <taxon>Enoplea</taxon>
        <taxon>Dorylaimia</taxon>
        <taxon>Dioctophymatida</taxon>
        <taxon>Dioctophymatoidea</taxon>
        <taxon>Soboliphymatidae</taxon>
        <taxon>Soboliphyme</taxon>
    </lineage>
</organism>
<reference evidence="2 3" key="2">
    <citation type="submission" date="2018-11" db="EMBL/GenBank/DDBJ databases">
        <authorList>
            <consortium name="Pathogen Informatics"/>
        </authorList>
    </citation>
    <scope>NUCLEOTIDE SEQUENCE [LARGE SCALE GENOMIC DNA]</scope>
</reference>
<protein>
    <submittedName>
        <fullName evidence="4">Mrr_cat domain-containing protein</fullName>
    </submittedName>
</protein>